<evidence type="ECO:0000259" key="7">
    <source>
        <dbReference type="SMART" id="SM00235"/>
    </source>
</evidence>
<evidence type="ECO:0000256" key="3">
    <source>
        <dbReference type="ARBA" id="ARBA00022801"/>
    </source>
</evidence>
<proteinExistence type="predicted"/>
<dbReference type="Proteomes" id="UP001153620">
    <property type="component" value="Chromosome 4"/>
</dbReference>
<reference evidence="8" key="1">
    <citation type="submission" date="2022-01" db="EMBL/GenBank/DDBJ databases">
        <authorList>
            <person name="King R."/>
        </authorList>
    </citation>
    <scope>NUCLEOTIDE SEQUENCE</scope>
</reference>
<dbReference type="PANTHER" id="PTHR10127:SF780">
    <property type="entry name" value="METALLOENDOPEPTIDASE"/>
    <property type="match status" value="1"/>
</dbReference>
<keyword evidence="4 6" id="KW-0862">Zinc</keyword>
<evidence type="ECO:0000256" key="6">
    <source>
        <dbReference type="RuleBase" id="RU361183"/>
    </source>
</evidence>
<evidence type="ECO:0000256" key="4">
    <source>
        <dbReference type="ARBA" id="ARBA00022833"/>
    </source>
</evidence>
<feature type="domain" description="Peptidase metallopeptidase" evidence="7">
    <location>
        <begin position="54"/>
        <end position="200"/>
    </location>
</feature>
<reference evidence="8" key="2">
    <citation type="submission" date="2022-10" db="EMBL/GenBank/DDBJ databases">
        <authorList>
            <consortium name="ENA_rothamsted_submissions"/>
            <consortium name="culmorum"/>
            <person name="King R."/>
        </authorList>
    </citation>
    <scope>NUCLEOTIDE SEQUENCE</scope>
</reference>
<gene>
    <name evidence="8" type="ORF">CHIRRI_LOCUS13658</name>
</gene>
<dbReference type="CDD" id="cd04280">
    <property type="entry name" value="ZnMc_astacin_like"/>
    <property type="match status" value="1"/>
</dbReference>
<evidence type="ECO:0000256" key="5">
    <source>
        <dbReference type="ARBA" id="ARBA00023049"/>
    </source>
</evidence>
<dbReference type="InterPro" id="IPR034035">
    <property type="entry name" value="Astacin-like_dom"/>
</dbReference>
<dbReference type="AlphaFoldDB" id="A0A9P0NRJ1"/>
<dbReference type="SMART" id="SM00235">
    <property type="entry name" value="ZnMc"/>
    <property type="match status" value="1"/>
</dbReference>
<dbReference type="InterPro" id="IPR001506">
    <property type="entry name" value="Peptidase_M12A"/>
</dbReference>
<keyword evidence="3 6" id="KW-0378">Hydrolase</keyword>
<dbReference type="Gene3D" id="3.40.390.10">
    <property type="entry name" value="Collagenase (Catalytic Domain)"/>
    <property type="match status" value="1"/>
</dbReference>
<dbReference type="SUPFAM" id="SSF55486">
    <property type="entry name" value="Metalloproteases ('zincins'), catalytic domain"/>
    <property type="match status" value="1"/>
</dbReference>
<protein>
    <recommendedName>
        <fullName evidence="6">Metalloendopeptidase</fullName>
        <ecNumber evidence="6">3.4.24.-</ecNumber>
    </recommendedName>
</protein>
<comment type="cofactor">
    <cofactor evidence="6">
        <name>Zn(2+)</name>
        <dbReference type="ChEBI" id="CHEBI:29105"/>
    </cofactor>
    <text evidence="6">Binds 1 zinc ion per subunit.</text>
</comment>
<keyword evidence="2 6" id="KW-0479">Metal-binding</keyword>
<accession>A0A9P0NRJ1</accession>
<dbReference type="InterPro" id="IPR024079">
    <property type="entry name" value="MetalloPept_cat_dom_sf"/>
</dbReference>
<dbReference type="GO" id="GO:0008270">
    <property type="term" value="F:zinc ion binding"/>
    <property type="evidence" value="ECO:0007669"/>
    <property type="project" value="InterPro"/>
</dbReference>
<evidence type="ECO:0000313" key="9">
    <source>
        <dbReference type="Proteomes" id="UP001153620"/>
    </source>
</evidence>
<keyword evidence="9" id="KW-1185">Reference proteome</keyword>
<dbReference type="PANTHER" id="PTHR10127">
    <property type="entry name" value="DISCOIDIN, CUB, EGF, LAMININ , AND ZINC METALLOPROTEASE DOMAIN CONTAINING"/>
    <property type="match status" value="1"/>
</dbReference>
<dbReference type="EC" id="3.4.24.-" evidence="6"/>
<dbReference type="InterPro" id="IPR006026">
    <property type="entry name" value="Peptidase_Metallo"/>
</dbReference>
<sequence length="250" mass="29259">MQSISEKRTFWRSRFIDVAYDPVHEEMIDDMVMTHDIAESLFSPFVKKNAILDRTHLWRNKTVFYYIGNEYTDKHREVIRDGIQLIRDATCVKFVELRHPSQAPGTYVHISSRKGCYARIGSKCKNAVCEMSLEIPGCIHTGTVAHEFLHVLGFFHMQCATGRSNHIRVMFDNIDEKMWGNFEEYATDSTLLGTPYDYESITHYGSMFFSKDKINPSIITRDQTIQKRIGQRKYLSRGDIERVLRLYNCY</sequence>
<dbReference type="Pfam" id="PF01400">
    <property type="entry name" value="Astacin"/>
    <property type="match status" value="1"/>
</dbReference>
<keyword evidence="1 6" id="KW-0645">Protease</keyword>
<name>A0A9P0NRJ1_9DIPT</name>
<evidence type="ECO:0000313" key="8">
    <source>
        <dbReference type="EMBL" id="CAH1734347.1"/>
    </source>
</evidence>
<keyword evidence="5 6" id="KW-0482">Metalloprotease</keyword>
<organism evidence="8 9">
    <name type="scientific">Chironomus riparius</name>
    <dbReference type="NCBI Taxonomy" id="315576"/>
    <lineage>
        <taxon>Eukaryota</taxon>
        <taxon>Metazoa</taxon>
        <taxon>Ecdysozoa</taxon>
        <taxon>Arthropoda</taxon>
        <taxon>Hexapoda</taxon>
        <taxon>Insecta</taxon>
        <taxon>Pterygota</taxon>
        <taxon>Neoptera</taxon>
        <taxon>Endopterygota</taxon>
        <taxon>Diptera</taxon>
        <taxon>Nematocera</taxon>
        <taxon>Chironomoidea</taxon>
        <taxon>Chironomidae</taxon>
        <taxon>Chironominae</taxon>
        <taxon>Chironomus</taxon>
    </lineage>
</organism>
<dbReference type="GO" id="GO:0006508">
    <property type="term" value="P:proteolysis"/>
    <property type="evidence" value="ECO:0007669"/>
    <property type="project" value="UniProtKB-KW"/>
</dbReference>
<evidence type="ECO:0000256" key="2">
    <source>
        <dbReference type="ARBA" id="ARBA00022723"/>
    </source>
</evidence>
<dbReference type="GO" id="GO:0004222">
    <property type="term" value="F:metalloendopeptidase activity"/>
    <property type="evidence" value="ECO:0007669"/>
    <property type="project" value="UniProtKB-UniRule"/>
</dbReference>
<dbReference type="EMBL" id="OU895880">
    <property type="protein sequence ID" value="CAH1734347.1"/>
    <property type="molecule type" value="Genomic_DNA"/>
</dbReference>
<dbReference type="PRINTS" id="PR00480">
    <property type="entry name" value="ASTACIN"/>
</dbReference>
<evidence type="ECO:0000256" key="1">
    <source>
        <dbReference type="ARBA" id="ARBA00022670"/>
    </source>
</evidence>